<dbReference type="Proteomes" id="UP001161669">
    <property type="component" value="Segment"/>
</dbReference>
<protein>
    <submittedName>
        <fullName evidence="1">Uncharacterized protein</fullName>
    </submittedName>
</protein>
<reference evidence="2" key="1">
    <citation type="journal article" date="2019" name="J. Virol.">
        <title>Medusavirus, a novel large DNA virus discovered from hot spring water.</title>
        <authorList>
            <person name="Yoshikawa G."/>
            <person name="Blanc-Mathieu R."/>
            <person name="Song C."/>
            <person name="Kayama Y."/>
            <person name="Mochizuki T."/>
            <person name="Murata K."/>
            <person name="Ogata H."/>
            <person name="Takemura M."/>
        </authorList>
    </citation>
    <scope>NUCLEOTIDE SEQUENCE [LARGE SCALE GENOMIC DNA]</scope>
</reference>
<sequence>MSSDDKVSQALAAYIRKHPEVLSLLPKGQSEELDALCKRFSDELSVGVNVEFLRKHSAILSPLSTKRERPAGVFEVRQRIKFPVDKLTHATVPLKVDASWFAESCVGIHSVRVVSLTSSDLSKPASRIEHAEIVRQGQKTVEWGEPADRHLFHLLRLFACGEEGDRMRFGDLPFASSFEPDRCWLPIPIGQPDHYSLQLVFDEALSSVEVEFACMVARGGRPIRAAENILLPRVEKTKIDAVLEPGASSFSFELPRLNNCVGLAIDNAVDGRRVWIEEANVTNERGEVVARWHHSDLHTGAHRKFGDVSSPAYLETVLLEFGPFMRDPSRATTIVSKERFTMHIRTDAINEAAAGLPRKIHLYMLKHEPVQFQ</sequence>
<evidence type="ECO:0000313" key="2">
    <source>
        <dbReference type="Proteomes" id="UP001161669"/>
    </source>
</evidence>
<organism evidence="1 2">
    <name type="scientific">Acanthamoeba castellanii medusavirus J1</name>
    <dbReference type="NCBI Taxonomy" id="3114988"/>
    <lineage>
        <taxon>Viruses</taxon>
        <taxon>Varidnaviria</taxon>
        <taxon>Bamfordvirae</taxon>
        <taxon>Nucleocytoviricota</taxon>
        <taxon>Megaviricetes</taxon>
        <taxon>Mamonoviridae</taxon>
        <taxon>Medusavirus</taxon>
        <taxon>Medusavirus medusae</taxon>
    </lineage>
</organism>
<keyword evidence="2" id="KW-1185">Reference proteome</keyword>
<dbReference type="EMBL" id="AP018495">
    <property type="protein sequence ID" value="BBI30281.1"/>
    <property type="molecule type" value="Genomic_DNA"/>
</dbReference>
<dbReference type="KEGG" id="vg:80540633"/>
<accession>A0A3T1CWS9</accession>
<name>A0A3T1CWS9_9VIRU</name>
<proteinExistence type="predicted"/>
<evidence type="ECO:0000313" key="1">
    <source>
        <dbReference type="EMBL" id="BBI30281.1"/>
    </source>
</evidence>